<keyword evidence="3 10" id="KW-0328">Glycosyltransferase</keyword>
<evidence type="ECO:0000259" key="12">
    <source>
        <dbReference type="Pfam" id="PF04101"/>
    </source>
</evidence>
<feature type="domain" description="Glycosyltransferase family 28 N-terminal" evidence="11">
    <location>
        <begin position="6"/>
        <end position="144"/>
    </location>
</feature>
<dbReference type="NCBIfam" id="TIGR01133">
    <property type="entry name" value="murG"/>
    <property type="match status" value="1"/>
</dbReference>
<dbReference type="GO" id="GO:0009252">
    <property type="term" value="P:peptidoglycan biosynthetic process"/>
    <property type="evidence" value="ECO:0007669"/>
    <property type="project" value="UniProtKB-UniRule"/>
</dbReference>
<dbReference type="Gene3D" id="3.40.50.2000">
    <property type="entry name" value="Glycogen Phosphorylase B"/>
    <property type="match status" value="2"/>
</dbReference>
<evidence type="ECO:0000256" key="10">
    <source>
        <dbReference type="HAMAP-Rule" id="MF_00033"/>
    </source>
</evidence>
<comment type="caution">
    <text evidence="10">Lacks conserved residue(s) required for the propagation of feature annotation.</text>
</comment>
<evidence type="ECO:0000256" key="1">
    <source>
        <dbReference type="ARBA" id="ARBA00022475"/>
    </source>
</evidence>
<dbReference type="PANTHER" id="PTHR21015:SF22">
    <property type="entry name" value="GLYCOSYLTRANSFERASE"/>
    <property type="match status" value="1"/>
</dbReference>
<dbReference type="HAMAP" id="MF_00033">
    <property type="entry name" value="MurG"/>
    <property type="match status" value="1"/>
</dbReference>
<comment type="similarity">
    <text evidence="10">Belongs to the glycosyltransferase 28 family. MurG subfamily.</text>
</comment>
<dbReference type="EMBL" id="LCJQ01000002">
    <property type="protein sequence ID" value="KKT82142.1"/>
    <property type="molecule type" value="Genomic_DNA"/>
</dbReference>
<evidence type="ECO:0000313" key="14">
    <source>
        <dbReference type="Proteomes" id="UP000034595"/>
    </source>
</evidence>
<proteinExistence type="inferred from homology"/>
<evidence type="ECO:0000256" key="6">
    <source>
        <dbReference type="ARBA" id="ARBA00022984"/>
    </source>
</evidence>
<evidence type="ECO:0000256" key="5">
    <source>
        <dbReference type="ARBA" id="ARBA00022960"/>
    </source>
</evidence>
<keyword evidence="2 10" id="KW-0132">Cell division</keyword>
<dbReference type="UniPathway" id="UPA00219"/>
<dbReference type="Pfam" id="PF04101">
    <property type="entry name" value="Glyco_tran_28_C"/>
    <property type="match status" value="1"/>
</dbReference>
<dbReference type="SUPFAM" id="SSF53756">
    <property type="entry name" value="UDP-Glycosyltransferase/glycogen phosphorylase"/>
    <property type="match status" value="1"/>
</dbReference>
<dbReference type="GO" id="GO:0051991">
    <property type="term" value="F:UDP-N-acetyl-D-glucosamine:N-acetylmuramoyl-L-alanyl-D-glutamyl-meso-2,6-diaminopimelyl-D-alanyl-D-alanine-diphosphoundecaprenol 4-beta-N-acetylglucosaminlytransferase activity"/>
    <property type="evidence" value="ECO:0007669"/>
    <property type="project" value="RHEA"/>
</dbReference>
<comment type="catalytic activity">
    <reaction evidence="10">
        <text>di-trans,octa-cis-undecaprenyl diphospho-N-acetyl-alpha-D-muramoyl-L-alanyl-D-glutamyl-meso-2,6-diaminopimeloyl-D-alanyl-D-alanine + UDP-N-acetyl-alpha-D-glucosamine = di-trans,octa-cis-undecaprenyl diphospho-[N-acetyl-alpha-D-glucosaminyl-(1-&gt;4)]-N-acetyl-alpha-D-muramoyl-L-alanyl-D-glutamyl-meso-2,6-diaminopimeloyl-D-alanyl-D-alanine + UDP + H(+)</text>
        <dbReference type="Rhea" id="RHEA:31227"/>
        <dbReference type="ChEBI" id="CHEBI:15378"/>
        <dbReference type="ChEBI" id="CHEBI:57705"/>
        <dbReference type="ChEBI" id="CHEBI:58223"/>
        <dbReference type="ChEBI" id="CHEBI:61387"/>
        <dbReference type="ChEBI" id="CHEBI:61388"/>
        <dbReference type="EC" id="2.4.1.227"/>
    </reaction>
</comment>
<protein>
    <recommendedName>
        <fullName evidence="10">UDP-N-acetylglucosamine--N-acetylmuramyl-(pentapeptide) pyrophosphoryl-undecaprenol N-acetylglucosamine transferase</fullName>
        <ecNumber evidence="10">2.4.1.227</ecNumber>
    </recommendedName>
    <alternativeName>
        <fullName evidence="10">Undecaprenyl-PP-MurNAc-pentapeptide-UDPGlcNAc GlcNAc transferase</fullName>
    </alternativeName>
</protein>
<feature type="binding site" evidence="10">
    <location>
        <position position="189"/>
    </location>
    <ligand>
        <name>UDP-N-acetyl-alpha-D-glucosamine</name>
        <dbReference type="ChEBI" id="CHEBI:57705"/>
    </ligand>
</feature>
<sequence length="358" mass="39401">MRVVITGGHLTPALATIEVLRDRDAEVFWFGEKRAFVGQKNQTLEYQVIPALGIPFFSITSCKLQRNDSLKTILNSWKLAIGFFQSLIYFSKIRPHVLLSFGSYVAVPPTLAAAVLGIPIVTHEQTTVAGLANKIIANFAKKVAVTFPSENKNDKIVLTGNPTRKLVFEIAKKKKLPQKPLTIFITGGSRGSHNINLAVGEIVVKLLKEFKVIHQTGSLDFDEMVKIWGELPKTLQKKYQVLSSFRGEEIFPIIDLAISRSGANTVVELAALGVPTIFIPLPWSGGGEQLKNARAFEETGLGVVLREEELSPQKLLKTIKNIAKNYSSFKKNAGKAKKLANPHAAENLADLTFSVSRK</sequence>
<keyword evidence="8 10" id="KW-0131">Cell cycle</keyword>
<dbReference type="Proteomes" id="UP000034595">
    <property type="component" value="Unassembled WGS sequence"/>
</dbReference>
<comment type="function">
    <text evidence="10">Cell wall formation. Catalyzes the transfer of a GlcNAc subunit on undecaprenyl-pyrophosphoryl-MurNAc-pentapeptide (lipid intermediate I) to form undecaprenyl-pyrophosphoryl-MurNAc-(pentapeptide)GlcNAc (lipid intermediate II).</text>
</comment>
<dbReference type="GO" id="GO:0051301">
    <property type="term" value="P:cell division"/>
    <property type="evidence" value="ECO:0007669"/>
    <property type="project" value="UniProtKB-KW"/>
</dbReference>
<comment type="pathway">
    <text evidence="10">Cell wall biogenesis; peptidoglycan biosynthesis.</text>
</comment>
<dbReference type="InterPro" id="IPR006009">
    <property type="entry name" value="GlcNAc_MurG"/>
</dbReference>
<feature type="domain" description="Glycosyl transferase family 28 C-terminal" evidence="12">
    <location>
        <begin position="182"/>
        <end position="346"/>
    </location>
</feature>
<gene>
    <name evidence="10" type="primary">murG</name>
    <name evidence="13" type="ORF">UW78_C0002G0023</name>
</gene>
<feature type="binding site" evidence="10">
    <location>
        <begin position="6"/>
        <end position="8"/>
    </location>
    <ligand>
        <name>UDP-N-acetyl-alpha-D-glucosamine</name>
        <dbReference type="ChEBI" id="CHEBI:57705"/>
    </ligand>
</feature>
<dbReference type="CDD" id="cd03785">
    <property type="entry name" value="GT28_MurG"/>
    <property type="match status" value="1"/>
</dbReference>
<organism evidence="13 14">
    <name type="scientific">Candidatus Azambacteria bacterium GW2011_GWA1_44_9</name>
    <dbReference type="NCBI Taxonomy" id="1618610"/>
    <lineage>
        <taxon>Bacteria</taxon>
        <taxon>Candidatus Azamiibacteriota</taxon>
    </lineage>
</organism>
<evidence type="ECO:0000256" key="4">
    <source>
        <dbReference type="ARBA" id="ARBA00022679"/>
    </source>
</evidence>
<reference evidence="13 14" key="1">
    <citation type="journal article" date="2015" name="Nature">
        <title>rRNA introns, odd ribosomes, and small enigmatic genomes across a large radiation of phyla.</title>
        <authorList>
            <person name="Brown C.T."/>
            <person name="Hug L.A."/>
            <person name="Thomas B.C."/>
            <person name="Sharon I."/>
            <person name="Castelle C.J."/>
            <person name="Singh A."/>
            <person name="Wilkins M.J."/>
            <person name="Williams K.H."/>
            <person name="Banfield J.F."/>
        </authorList>
    </citation>
    <scope>NUCLEOTIDE SEQUENCE [LARGE SCALE GENOMIC DNA]</scope>
</reference>
<evidence type="ECO:0000256" key="9">
    <source>
        <dbReference type="ARBA" id="ARBA00023316"/>
    </source>
</evidence>
<keyword evidence="4 10" id="KW-0808">Transferase</keyword>
<comment type="caution">
    <text evidence="13">The sequence shown here is derived from an EMBL/GenBank/DDBJ whole genome shotgun (WGS) entry which is preliminary data.</text>
</comment>
<name>A0A0G1MMX6_9BACT</name>
<keyword evidence="7 10" id="KW-0472">Membrane</keyword>
<evidence type="ECO:0000256" key="3">
    <source>
        <dbReference type="ARBA" id="ARBA00022676"/>
    </source>
</evidence>
<evidence type="ECO:0000313" key="13">
    <source>
        <dbReference type="EMBL" id="KKT82142.1"/>
    </source>
</evidence>
<dbReference type="EC" id="2.4.1.227" evidence="10"/>
<dbReference type="GO" id="GO:0008360">
    <property type="term" value="P:regulation of cell shape"/>
    <property type="evidence" value="ECO:0007669"/>
    <property type="project" value="UniProtKB-KW"/>
</dbReference>
<evidence type="ECO:0000259" key="11">
    <source>
        <dbReference type="Pfam" id="PF03033"/>
    </source>
</evidence>
<keyword evidence="6 10" id="KW-0573">Peptidoglycan synthesis</keyword>
<keyword evidence="9 10" id="KW-0961">Cell wall biogenesis/degradation</keyword>
<evidence type="ECO:0000256" key="2">
    <source>
        <dbReference type="ARBA" id="ARBA00022618"/>
    </source>
</evidence>
<keyword evidence="1 10" id="KW-1003">Cell membrane</keyword>
<keyword evidence="5 10" id="KW-0133">Cell shape</keyword>
<dbReference type="PANTHER" id="PTHR21015">
    <property type="entry name" value="UDP-N-ACETYLGLUCOSAMINE--N-ACETYLMURAMYL-(PENTAPEPTIDE) PYROPHOSPHORYL-UNDECAPRENOL N-ACETYLGLUCOSAMINE TRANSFERASE 1"/>
    <property type="match status" value="1"/>
</dbReference>
<comment type="subcellular location">
    <subcellularLocation>
        <location evidence="10">Cell membrane</location>
        <topology evidence="10">Peripheral membrane protein</topology>
        <orientation evidence="10">Cytoplasmic side</orientation>
    </subcellularLocation>
</comment>
<accession>A0A0G1MMX6</accession>
<dbReference type="Pfam" id="PF03033">
    <property type="entry name" value="Glyco_transf_28"/>
    <property type="match status" value="1"/>
</dbReference>
<dbReference type="GO" id="GO:0005886">
    <property type="term" value="C:plasma membrane"/>
    <property type="evidence" value="ECO:0007669"/>
    <property type="project" value="UniProtKB-SubCell"/>
</dbReference>
<feature type="binding site" evidence="10">
    <location>
        <position position="289"/>
    </location>
    <ligand>
        <name>UDP-N-acetyl-alpha-D-glucosamine</name>
        <dbReference type="ChEBI" id="CHEBI:57705"/>
    </ligand>
</feature>
<evidence type="ECO:0000256" key="7">
    <source>
        <dbReference type="ARBA" id="ARBA00023136"/>
    </source>
</evidence>
<dbReference type="AlphaFoldDB" id="A0A0G1MMX6"/>
<dbReference type="InterPro" id="IPR004276">
    <property type="entry name" value="GlycoTrans_28_N"/>
</dbReference>
<evidence type="ECO:0000256" key="8">
    <source>
        <dbReference type="ARBA" id="ARBA00023306"/>
    </source>
</evidence>
<feature type="binding site" evidence="10">
    <location>
        <position position="164"/>
    </location>
    <ligand>
        <name>UDP-N-acetyl-alpha-D-glucosamine</name>
        <dbReference type="ChEBI" id="CHEBI:57705"/>
    </ligand>
</feature>
<dbReference type="GO" id="GO:0071555">
    <property type="term" value="P:cell wall organization"/>
    <property type="evidence" value="ECO:0007669"/>
    <property type="project" value="UniProtKB-KW"/>
</dbReference>
<dbReference type="InterPro" id="IPR007235">
    <property type="entry name" value="Glyco_trans_28_C"/>
</dbReference>
<dbReference type="GO" id="GO:0005975">
    <property type="term" value="P:carbohydrate metabolic process"/>
    <property type="evidence" value="ECO:0007669"/>
    <property type="project" value="InterPro"/>
</dbReference>
<dbReference type="GO" id="GO:0050511">
    <property type="term" value="F:undecaprenyldiphospho-muramoylpentapeptide beta-N-acetylglucosaminyltransferase activity"/>
    <property type="evidence" value="ECO:0007669"/>
    <property type="project" value="UniProtKB-UniRule"/>
</dbReference>